<dbReference type="EMBL" id="BART01006475">
    <property type="protein sequence ID" value="GAG64256.1"/>
    <property type="molecule type" value="Genomic_DNA"/>
</dbReference>
<proteinExistence type="predicted"/>
<dbReference type="AlphaFoldDB" id="X1AWT9"/>
<gene>
    <name evidence="1" type="ORF">S01H4_14775</name>
</gene>
<dbReference type="InterPro" id="IPR006230">
    <property type="entry name" value="MutL"/>
</dbReference>
<accession>X1AWT9</accession>
<name>X1AWT9_9ZZZZ</name>
<sequence length="461" mass="50078">TTYSRVMDVINLNDRRAKEARLDSILRIRPDLIVIVGGFDDGGVSSVQRLAEPVGLACSLLTNEHEPEVLFAGNQSIQDDIRSLLGKSANLHLAPNLRPSIDVEQLTPAQVVVEKIVANIRKRQIPGVAELTSWAGADIIPTSEAFSRIIRFLSMSLESNKGVLGIDVGASATTIAASFCGSLVLNVCPEFGLGSNLDELLTNMPLSDITRWISLDIADDDVRNYLFNKSLYPSSLPVEEKDLAIEQAVARQVIRGALKKAFERFPVRELNYTEHLLPWFEPIIAAGSVLTQSPSVDQTALMLIDSLQPTGATTLVLDHNHIISALGAAASINQLMVVHVLDTDAFIHLGTVITPVGEAPIGTPVLRLQMIRDDGQDVNLEIKYGDLEIIPLPVGQKARLQLHPLHLFDVGMGAPGRGGALRVMGGELGIIIDARGRPLKLPDDRDKRSELLTKWRRALAG</sequence>
<comment type="caution">
    <text evidence="1">The sequence shown here is derived from an EMBL/GenBank/DDBJ whole genome shotgun (WGS) entry which is preliminary data.</text>
</comment>
<evidence type="ECO:0008006" key="2">
    <source>
        <dbReference type="Google" id="ProtNLM"/>
    </source>
</evidence>
<protein>
    <recommendedName>
        <fullName evidence="2">Methylaspartate mutase</fullName>
    </recommendedName>
</protein>
<dbReference type="Pfam" id="PF13941">
    <property type="entry name" value="MutL"/>
    <property type="match status" value="1"/>
</dbReference>
<reference evidence="1" key="1">
    <citation type="journal article" date="2014" name="Front. Microbiol.">
        <title>High frequency of phylogenetically diverse reductive dehalogenase-homologous genes in deep subseafloor sedimentary metagenomes.</title>
        <authorList>
            <person name="Kawai M."/>
            <person name="Futagami T."/>
            <person name="Toyoda A."/>
            <person name="Takaki Y."/>
            <person name="Nishi S."/>
            <person name="Hori S."/>
            <person name="Arai W."/>
            <person name="Tsubouchi T."/>
            <person name="Morono Y."/>
            <person name="Uchiyama I."/>
            <person name="Ito T."/>
            <person name="Fujiyama A."/>
            <person name="Inagaki F."/>
            <person name="Takami H."/>
        </authorList>
    </citation>
    <scope>NUCLEOTIDE SEQUENCE</scope>
    <source>
        <strain evidence="1">Expedition CK06-06</strain>
    </source>
</reference>
<evidence type="ECO:0000313" key="1">
    <source>
        <dbReference type="EMBL" id="GAG64256.1"/>
    </source>
</evidence>
<organism evidence="1">
    <name type="scientific">marine sediment metagenome</name>
    <dbReference type="NCBI Taxonomy" id="412755"/>
    <lineage>
        <taxon>unclassified sequences</taxon>
        <taxon>metagenomes</taxon>
        <taxon>ecological metagenomes</taxon>
    </lineage>
</organism>
<feature type="non-terminal residue" evidence="1">
    <location>
        <position position="1"/>
    </location>
</feature>